<feature type="compositionally biased region" description="Gly residues" evidence="2">
    <location>
        <begin position="205"/>
        <end position="214"/>
    </location>
</feature>
<dbReference type="PROSITE" id="PS51419">
    <property type="entry name" value="RAB"/>
    <property type="match status" value="1"/>
</dbReference>
<dbReference type="Gene3D" id="3.40.50.300">
    <property type="entry name" value="P-loop containing nucleotide triphosphate hydrolases"/>
    <property type="match status" value="1"/>
</dbReference>
<feature type="region of interest" description="Disordered" evidence="2">
    <location>
        <begin position="186"/>
        <end position="214"/>
    </location>
</feature>
<name>A0A5A8CBL6_CAFRO</name>
<gene>
    <name evidence="3" type="ORF">FNF28_07281</name>
</gene>
<evidence type="ECO:0000313" key="3">
    <source>
        <dbReference type="EMBL" id="KAA0150238.1"/>
    </source>
</evidence>
<dbReference type="EMBL" id="VLTL01000234">
    <property type="protein sequence ID" value="KAA0150238.1"/>
    <property type="molecule type" value="Genomic_DNA"/>
</dbReference>
<dbReference type="Proteomes" id="UP000324907">
    <property type="component" value="Unassembled WGS sequence"/>
</dbReference>
<dbReference type="PROSITE" id="PS51421">
    <property type="entry name" value="RAS"/>
    <property type="match status" value="1"/>
</dbReference>
<proteinExistence type="predicted"/>
<dbReference type="InterPro" id="IPR005225">
    <property type="entry name" value="Small_GTP-bd"/>
</dbReference>
<dbReference type="SMART" id="SM00174">
    <property type="entry name" value="RHO"/>
    <property type="match status" value="1"/>
</dbReference>
<dbReference type="SMART" id="SM00175">
    <property type="entry name" value="RAB"/>
    <property type="match status" value="1"/>
</dbReference>
<dbReference type="Pfam" id="PF00071">
    <property type="entry name" value="Ras"/>
    <property type="match status" value="1"/>
</dbReference>
<dbReference type="SMART" id="SM00173">
    <property type="entry name" value="RAS"/>
    <property type="match status" value="1"/>
</dbReference>
<organism evidence="3 4">
    <name type="scientific">Cafeteria roenbergensis</name>
    <name type="common">Marine flagellate</name>
    <dbReference type="NCBI Taxonomy" id="33653"/>
    <lineage>
        <taxon>Eukaryota</taxon>
        <taxon>Sar</taxon>
        <taxon>Stramenopiles</taxon>
        <taxon>Bigyra</taxon>
        <taxon>Opalozoa</taxon>
        <taxon>Bicosoecida</taxon>
        <taxon>Cafeteriaceae</taxon>
        <taxon>Cafeteria</taxon>
    </lineage>
</organism>
<evidence type="ECO:0000256" key="2">
    <source>
        <dbReference type="SAM" id="MobiDB-lite"/>
    </source>
</evidence>
<dbReference type="GO" id="GO:0003924">
    <property type="term" value="F:GTPase activity"/>
    <property type="evidence" value="ECO:0007669"/>
    <property type="project" value="InterPro"/>
</dbReference>
<dbReference type="SUPFAM" id="SSF52540">
    <property type="entry name" value="P-loop containing nucleoside triphosphate hydrolases"/>
    <property type="match status" value="1"/>
</dbReference>
<sequence length="214" mass="22850">MAAAAPAATTTVPEARLLLIGTESVGKSCVLHHLVKGTAPKFTIAATIGVEFENYLLEKDSSPLMHLEIWDTSGLAETMAVVQKFFTRADGAMLVFDLRSAKSFEEIKFWAKELGATGRDGVAMVVCGNKCDLVEEDPGKREVESDLAIAYADKIGAGYFEVSALTGANVREAFVRLAEDVLRRRRARASDEPPAPAEPVEKGAKPGGGNCCCS</sequence>
<dbReference type="CDD" id="cd00154">
    <property type="entry name" value="Rab"/>
    <property type="match status" value="1"/>
</dbReference>
<keyword evidence="1" id="KW-0547">Nucleotide-binding</keyword>
<reference evidence="3 4" key="1">
    <citation type="submission" date="2019-07" db="EMBL/GenBank/DDBJ databases">
        <title>Genomes of Cafeteria roenbergensis.</title>
        <authorList>
            <person name="Fischer M.G."/>
            <person name="Hackl T."/>
            <person name="Roman M."/>
        </authorList>
    </citation>
    <scope>NUCLEOTIDE SEQUENCE [LARGE SCALE GENOMIC DNA]</scope>
    <source>
        <strain evidence="3 4">RCC970-E3</strain>
    </source>
</reference>
<evidence type="ECO:0000313" key="4">
    <source>
        <dbReference type="Proteomes" id="UP000324907"/>
    </source>
</evidence>
<dbReference type="AlphaFoldDB" id="A0A5A8CBL6"/>
<evidence type="ECO:0000256" key="1">
    <source>
        <dbReference type="ARBA" id="ARBA00022741"/>
    </source>
</evidence>
<protein>
    <submittedName>
        <fullName evidence="3">Uncharacterized protein</fullName>
    </submittedName>
</protein>
<dbReference type="PANTHER" id="PTHR47978">
    <property type="match status" value="1"/>
</dbReference>
<accession>A0A5A8CBL6</accession>
<comment type="caution">
    <text evidence="3">The sequence shown here is derived from an EMBL/GenBank/DDBJ whole genome shotgun (WGS) entry which is preliminary data.</text>
</comment>
<dbReference type="PRINTS" id="PR00449">
    <property type="entry name" value="RASTRNSFRMNG"/>
</dbReference>
<dbReference type="GO" id="GO:0005525">
    <property type="term" value="F:GTP binding"/>
    <property type="evidence" value="ECO:0007669"/>
    <property type="project" value="InterPro"/>
</dbReference>
<dbReference type="InterPro" id="IPR001806">
    <property type="entry name" value="Small_GTPase"/>
</dbReference>
<dbReference type="NCBIfam" id="TIGR00231">
    <property type="entry name" value="small_GTP"/>
    <property type="match status" value="1"/>
</dbReference>
<dbReference type="FunFam" id="3.40.50.300:FF:001447">
    <property type="entry name" value="Ras-related protein Rab-1B"/>
    <property type="match status" value="1"/>
</dbReference>
<dbReference type="InterPro" id="IPR027417">
    <property type="entry name" value="P-loop_NTPase"/>
</dbReference>